<evidence type="ECO:0000256" key="1">
    <source>
        <dbReference type="SAM" id="Phobius"/>
    </source>
</evidence>
<dbReference type="EMBL" id="AALY01000002">
    <property type="protein sequence ID" value="EAP76499.1"/>
    <property type="molecule type" value="Genomic_DNA"/>
</dbReference>
<dbReference type="PANTHER" id="PTHR22911">
    <property type="entry name" value="ACYL-MALONYL CONDENSING ENZYME-RELATED"/>
    <property type="match status" value="1"/>
</dbReference>
<feature type="transmembrane region" description="Helical" evidence="1">
    <location>
        <begin position="170"/>
        <end position="189"/>
    </location>
</feature>
<feature type="transmembrane region" description="Helical" evidence="1">
    <location>
        <begin position="147"/>
        <end position="164"/>
    </location>
</feature>
<reference evidence="3 4" key="1">
    <citation type="submission" date="2005-12" db="EMBL/GenBank/DDBJ databases">
        <authorList>
            <person name="Moran M.A."/>
            <person name="Ferriera S."/>
            <person name="Johnson J."/>
            <person name="Kravitz S."/>
            <person name="Halpern A."/>
            <person name="Remington K."/>
            <person name="Beeson K."/>
            <person name="Tran B."/>
            <person name="Rogers Y.-H."/>
            <person name="Friedman R."/>
            <person name="Venter J.C."/>
        </authorList>
    </citation>
    <scope>NUCLEOTIDE SEQUENCE [LARGE SCALE GENOMIC DNA]</scope>
    <source>
        <strain evidence="4">ATCC BAA-591 / DSM 15170 / ISM</strain>
    </source>
</reference>
<feature type="domain" description="EamA" evidence="2">
    <location>
        <begin position="30"/>
        <end position="163"/>
    </location>
</feature>
<dbReference type="AlphaFoldDB" id="A3SPV9"/>
<dbReference type="InterPro" id="IPR037185">
    <property type="entry name" value="EmrE-like"/>
</dbReference>
<keyword evidence="4" id="KW-1185">Reference proteome</keyword>
<comment type="caution">
    <text evidence="3">The sequence shown here is derived from an EMBL/GenBank/DDBJ whole genome shotgun (WGS) entry which is preliminary data.</text>
</comment>
<feature type="transmembrane region" description="Helical" evidence="1">
    <location>
        <begin position="91"/>
        <end position="113"/>
    </location>
</feature>
<sequence>MYLAMQVARKLTEIPLLSIEVETRPLNITRGVLLIVLAALTISVQDVIFKLFSNTLTLWQIFALRGVLAVPLLLSVSWMRGAHRGILRAAFGTWSILRALFITTTFLAFYAAIPFLSLSTVGAANYIAPIFVALLSAYVIKEAVGPLGWMGVVLGFVGVVVLLQPGTDAFSPWALLPIIGAGFYALAHITTRTRCQGVPLAALSLSQNTVMMVAGVAVSLFLVFLKPQGELHAAYPYILGEWTTVTPQDWLVLLLLAGFAVGIGMMLAGAYQAAPPSTVATFEYSYLVFVAVWDILCFGIAPTVASITGMMLIVGAGVLVLRR</sequence>
<feature type="transmembrane region" description="Helical" evidence="1">
    <location>
        <begin position="250"/>
        <end position="274"/>
    </location>
</feature>
<dbReference type="STRING" id="89187.ISM_16575"/>
<dbReference type="InterPro" id="IPR000620">
    <property type="entry name" value="EamA_dom"/>
</dbReference>
<feature type="transmembrane region" description="Helical" evidence="1">
    <location>
        <begin position="32"/>
        <end position="52"/>
    </location>
</feature>
<evidence type="ECO:0000313" key="3">
    <source>
        <dbReference type="EMBL" id="EAP76499.1"/>
    </source>
</evidence>
<evidence type="ECO:0000313" key="4">
    <source>
        <dbReference type="Proteomes" id="UP000005954"/>
    </source>
</evidence>
<dbReference type="GO" id="GO:0016020">
    <property type="term" value="C:membrane"/>
    <property type="evidence" value="ECO:0007669"/>
    <property type="project" value="InterPro"/>
</dbReference>
<gene>
    <name evidence="3" type="ORF">ISM_16575</name>
</gene>
<feature type="transmembrane region" description="Helical" evidence="1">
    <location>
        <begin position="119"/>
        <end position="140"/>
    </location>
</feature>
<proteinExistence type="predicted"/>
<evidence type="ECO:0000259" key="2">
    <source>
        <dbReference type="Pfam" id="PF00892"/>
    </source>
</evidence>
<dbReference type="PANTHER" id="PTHR22911:SF135">
    <property type="entry name" value="BLR4310 PROTEIN"/>
    <property type="match status" value="1"/>
</dbReference>
<keyword evidence="1" id="KW-1133">Transmembrane helix</keyword>
<dbReference type="OrthoDB" id="148351at2"/>
<dbReference type="HOGENOM" id="CLU_032828_2_3_5"/>
<name>A3SPV9_ROSNI</name>
<organism evidence="3 4">
    <name type="scientific">Roseovarius nubinhibens (strain ATCC BAA-591 / DSM 15170 / ISM)</name>
    <dbReference type="NCBI Taxonomy" id="89187"/>
    <lineage>
        <taxon>Bacteria</taxon>
        <taxon>Pseudomonadati</taxon>
        <taxon>Pseudomonadota</taxon>
        <taxon>Alphaproteobacteria</taxon>
        <taxon>Rhodobacterales</taxon>
        <taxon>Roseobacteraceae</taxon>
        <taxon>Roseovarius</taxon>
    </lineage>
</organism>
<dbReference type="Pfam" id="PF00892">
    <property type="entry name" value="EamA"/>
    <property type="match status" value="1"/>
</dbReference>
<feature type="transmembrane region" description="Helical" evidence="1">
    <location>
        <begin position="58"/>
        <end position="79"/>
    </location>
</feature>
<keyword evidence="1" id="KW-0812">Transmembrane</keyword>
<dbReference type="SUPFAM" id="SSF103481">
    <property type="entry name" value="Multidrug resistance efflux transporter EmrE"/>
    <property type="match status" value="2"/>
</dbReference>
<protein>
    <submittedName>
        <fullName evidence="3">Possible transporter, RarD family protein of the DMT superfamily</fullName>
    </submittedName>
</protein>
<dbReference type="Proteomes" id="UP000005954">
    <property type="component" value="Unassembled WGS sequence"/>
</dbReference>
<feature type="transmembrane region" description="Helical" evidence="1">
    <location>
        <begin position="286"/>
        <end position="319"/>
    </location>
</feature>
<dbReference type="eggNOG" id="COG0697">
    <property type="taxonomic scope" value="Bacteria"/>
</dbReference>
<keyword evidence="1" id="KW-0472">Membrane</keyword>
<accession>A3SPV9</accession>